<feature type="domain" description="Histidine kinase" evidence="7">
    <location>
        <begin position="408"/>
        <end position="624"/>
    </location>
</feature>
<dbReference type="EC" id="2.7.13.3" evidence="2"/>
<evidence type="ECO:0000256" key="5">
    <source>
        <dbReference type="ARBA" id="ARBA00023012"/>
    </source>
</evidence>
<dbReference type="InterPro" id="IPR050736">
    <property type="entry name" value="Sensor_HK_Regulatory"/>
</dbReference>
<keyword evidence="6" id="KW-0812">Transmembrane</keyword>
<dbReference type="eggNOG" id="arCOG02329">
    <property type="taxonomic scope" value="Archaea"/>
</dbReference>
<dbReference type="PRINTS" id="PR00344">
    <property type="entry name" value="BCTRLSENSOR"/>
</dbReference>
<dbReference type="Gene3D" id="3.30.565.10">
    <property type="entry name" value="Histidine kinase-like ATPase, C-terminal domain"/>
    <property type="match status" value="1"/>
</dbReference>
<sequence length="624" mass="70257">MTNARSFNTLLGILILVQVTFLIIIVSLLIAPVISPDVQLPSTMAIAFMLLLCLPMSLYLYWKSTNRDQKLLFLSLFLTHFLLVLTTLIWFILPQLLNDPWLVNAGKAFGIIVYLPVLLAFLYLIYERQNAKWPDIYFFIIFLNVISAMTIILFTAMNFSEGRSDAFSVLVYVISIVLDIAILSLGSMLAFTSMENELRYILSIPICAFLFSLAGDVLMLMDFLGLYDTIGYAQVFYDGMLFFAGLAMLFFALGNVNVTTIEEVNKKLFDAKRLMSDLVMQSPDAICIFDVDGYAVLANQTFIRFTGKSQGDVIGKMNLFRDTDQYVPGSSDKVAEIRNDEIPRYEGVTQMLAADGGKMYYSVKVFPTYDSEGKVSSYIVMMVDVTESKNHEEKLRAAKNEAELYLDLMSHDINNMDQIALGFLELAIDRPDLSSETRELISRPMDALASSTSLIRNVQKLQQVRDNGYKLYEMDIGRVLHDAVQQYSNIPGRDVTIRENIRDDCKVMANNLLSDVFSNLIGNAVKHSKGHITIGVHMDKVRENGSTYCRIRFEDDGPGIPDELKARIFDRFQKGSARASGKGLGLYLVKKLVEIYHGRVWVEDRVPGDSAKGSCFVVMLPAIE</sequence>
<evidence type="ECO:0000256" key="3">
    <source>
        <dbReference type="ARBA" id="ARBA00022679"/>
    </source>
</evidence>
<feature type="transmembrane region" description="Helical" evidence="6">
    <location>
        <begin position="136"/>
        <end position="157"/>
    </location>
</feature>
<dbReference type="InterPro" id="IPR000014">
    <property type="entry name" value="PAS"/>
</dbReference>
<feature type="transmembrane region" description="Helical" evidence="6">
    <location>
        <begin position="12"/>
        <end position="34"/>
    </location>
</feature>
<keyword evidence="4 10" id="KW-0418">Kinase</keyword>
<organism evidence="10 11">
    <name type="scientific">Methanocella paludicola (strain DSM 17711 / JCM 13418 / NBRC 101707 / SANAE)</name>
    <dbReference type="NCBI Taxonomy" id="304371"/>
    <lineage>
        <taxon>Archaea</taxon>
        <taxon>Methanobacteriati</taxon>
        <taxon>Methanobacteriota</taxon>
        <taxon>Stenosarchaea group</taxon>
        <taxon>Methanomicrobia</taxon>
        <taxon>Methanocellales</taxon>
        <taxon>Methanocellaceae</taxon>
        <taxon>Methanocella</taxon>
    </lineage>
</organism>
<keyword evidence="6" id="KW-1133">Transmembrane helix</keyword>
<feature type="transmembrane region" description="Helical" evidence="6">
    <location>
        <begin position="240"/>
        <end position="258"/>
    </location>
</feature>
<dbReference type="GeneID" id="8682038"/>
<dbReference type="InterPro" id="IPR000700">
    <property type="entry name" value="PAS-assoc_C"/>
</dbReference>
<feature type="domain" description="PAC" evidence="9">
    <location>
        <begin position="345"/>
        <end position="397"/>
    </location>
</feature>
<dbReference type="PROSITE" id="PS50113">
    <property type="entry name" value="PAC"/>
    <property type="match status" value="1"/>
</dbReference>
<dbReference type="STRING" id="304371.MCP_2193"/>
<evidence type="ECO:0000259" key="9">
    <source>
        <dbReference type="PROSITE" id="PS50113"/>
    </source>
</evidence>
<dbReference type="RefSeq" id="WP_012900939.1">
    <property type="nucleotide sequence ID" value="NC_013665.1"/>
</dbReference>
<dbReference type="CDD" id="cd00130">
    <property type="entry name" value="PAS"/>
    <property type="match status" value="1"/>
</dbReference>
<protein>
    <recommendedName>
        <fullName evidence="2">histidine kinase</fullName>
        <ecNumber evidence="2">2.7.13.3</ecNumber>
    </recommendedName>
</protein>
<feature type="transmembrane region" description="Helical" evidence="6">
    <location>
        <begin position="105"/>
        <end position="124"/>
    </location>
</feature>
<dbReference type="AlphaFoldDB" id="D1Z0P3"/>
<dbReference type="PANTHER" id="PTHR43711">
    <property type="entry name" value="TWO-COMPONENT HISTIDINE KINASE"/>
    <property type="match status" value="1"/>
</dbReference>
<evidence type="ECO:0000259" key="8">
    <source>
        <dbReference type="PROSITE" id="PS50112"/>
    </source>
</evidence>
<dbReference type="InParanoid" id="D1Z0P3"/>
<keyword evidence="3" id="KW-0808">Transferase</keyword>
<dbReference type="Proteomes" id="UP000001882">
    <property type="component" value="Chromosome"/>
</dbReference>
<evidence type="ECO:0000256" key="2">
    <source>
        <dbReference type="ARBA" id="ARBA00012438"/>
    </source>
</evidence>
<dbReference type="InterPro" id="IPR005467">
    <property type="entry name" value="His_kinase_dom"/>
</dbReference>
<gene>
    <name evidence="10" type="ordered locus">MCP_2193</name>
</gene>
<evidence type="ECO:0000313" key="11">
    <source>
        <dbReference type="Proteomes" id="UP000001882"/>
    </source>
</evidence>
<dbReference type="Gene3D" id="3.30.450.20">
    <property type="entry name" value="PAS domain"/>
    <property type="match status" value="1"/>
</dbReference>
<proteinExistence type="predicted"/>
<dbReference type="PROSITE" id="PS50109">
    <property type="entry name" value="HIS_KIN"/>
    <property type="match status" value="1"/>
</dbReference>
<evidence type="ECO:0000256" key="1">
    <source>
        <dbReference type="ARBA" id="ARBA00000085"/>
    </source>
</evidence>
<feature type="transmembrane region" description="Helical" evidence="6">
    <location>
        <begin position="198"/>
        <end position="220"/>
    </location>
</feature>
<dbReference type="InterPro" id="IPR036890">
    <property type="entry name" value="HATPase_C_sf"/>
</dbReference>
<reference evidence="10 11" key="2">
    <citation type="journal article" date="2008" name="Int. J. Syst. Evol. Microbiol.">
        <title>Methanocella paludicola gen. nov., sp. nov., a methane-producing archaeon, the first isolate of the lineage 'Rice Cluster I', and proposal of the new archaeal order Methanocellales ord. nov.</title>
        <authorList>
            <person name="Sakai S."/>
            <person name="Imachi H."/>
            <person name="Hanada S."/>
            <person name="Ohashi A."/>
            <person name="Harada H."/>
            <person name="Kamagata Y."/>
        </authorList>
    </citation>
    <scope>NUCLEOTIDE SEQUENCE [LARGE SCALE GENOMIC DNA]</scope>
    <source>
        <strain evidence="11">DSM 17711 / JCM 13418 / NBRC 101707 / SANAE</strain>
    </source>
</reference>
<dbReference type="eggNOG" id="arCOG06515">
    <property type="taxonomic scope" value="Archaea"/>
</dbReference>
<reference evidence="11" key="3">
    <citation type="journal article" date="2011" name="PLoS ONE">
        <title>Genome sequence of a mesophilic hydrogenotrophic methanogen Methanocella paludicola, the first cultivated representative of the order Methanocellales.</title>
        <authorList>
            <person name="Sakai S."/>
            <person name="Takaki Y."/>
            <person name="Shimamura S."/>
            <person name="Sekine M."/>
            <person name="Tajima T."/>
            <person name="Kosugi H."/>
            <person name="Ichikawa N."/>
            <person name="Tasumi E."/>
            <person name="Hiraki A.T."/>
            <person name="Shimizu A."/>
            <person name="Kato Y."/>
            <person name="Nishiko R."/>
            <person name="Mori K."/>
            <person name="Fujita N."/>
            <person name="Imachi H."/>
            <person name="Takai K."/>
        </authorList>
    </citation>
    <scope>NUCLEOTIDE SEQUENCE [LARGE SCALE GENOMIC DNA]</scope>
    <source>
        <strain evidence="11">DSM 17711 / JCM 13418 / NBRC 101707 / SANAE</strain>
    </source>
</reference>
<evidence type="ECO:0000313" key="10">
    <source>
        <dbReference type="EMBL" id="BAI62265.1"/>
    </source>
</evidence>
<dbReference type="GO" id="GO:0004673">
    <property type="term" value="F:protein histidine kinase activity"/>
    <property type="evidence" value="ECO:0007669"/>
    <property type="project" value="UniProtKB-EC"/>
</dbReference>
<feature type="domain" description="PAS" evidence="8">
    <location>
        <begin position="271"/>
        <end position="320"/>
    </location>
</feature>
<reference evidence="10 11" key="1">
    <citation type="journal article" date="2007" name="Appl. Environ. Microbiol.">
        <title>Isolation of key methanogens for global methane emission from rice paddy fields: a novel isolate affiliated with the clone cluster rice cluster I.</title>
        <authorList>
            <person name="Sakai S."/>
            <person name="Imachi H."/>
            <person name="Sekiguchi Y."/>
            <person name="Ohashi A."/>
            <person name="Harada H."/>
            <person name="Kamagata Y."/>
        </authorList>
    </citation>
    <scope>NUCLEOTIDE SEQUENCE [LARGE SCALE GENOMIC DNA]</scope>
    <source>
        <strain evidence="11">DSM 17711 / JCM 13418 / NBRC 101707 / SANAE</strain>
    </source>
</reference>
<dbReference type="EMBL" id="AP011532">
    <property type="protein sequence ID" value="BAI62265.1"/>
    <property type="molecule type" value="Genomic_DNA"/>
</dbReference>
<dbReference type="CDD" id="cd00075">
    <property type="entry name" value="HATPase"/>
    <property type="match status" value="1"/>
</dbReference>
<keyword evidence="6" id="KW-0472">Membrane</keyword>
<dbReference type="InterPro" id="IPR035965">
    <property type="entry name" value="PAS-like_dom_sf"/>
</dbReference>
<evidence type="ECO:0000256" key="6">
    <source>
        <dbReference type="SAM" id="Phobius"/>
    </source>
</evidence>
<name>D1Z0P3_METPS</name>
<dbReference type="GO" id="GO:0000160">
    <property type="term" value="P:phosphorelay signal transduction system"/>
    <property type="evidence" value="ECO:0007669"/>
    <property type="project" value="UniProtKB-KW"/>
</dbReference>
<comment type="catalytic activity">
    <reaction evidence="1">
        <text>ATP + protein L-histidine = ADP + protein N-phospho-L-histidine.</text>
        <dbReference type="EC" id="2.7.13.3"/>
    </reaction>
</comment>
<keyword evidence="5" id="KW-0902">Two-component regulatory system</keyword>
<dbReference type="InterPro" id="IPR003594">
    <property type="entry name" value="HATPase_dom"/>
</dbReference>
<dbReference type="InterPro" id="IPR004358">
    <property type="entry name" value="Sig_transdc_His_kin-like_C"/>
</dbReference>
<dbReference type="KEGG" id="mpd:MCP_2193"/>
<dbReference type="SMART" id="SM00387">
    <property type="entry name" value="HATPase_c"/>
    <property type="match status" value="1"/>
</dbReference>
<feature type="transmembrane region" description="Helical" evidence="6">
    <location>
        <begin position="169"/>
        <end position="191"/>
    </location>
</feature>
<accession>D1Z0P3</accession>
<evidence type="ECO:0000256" key="4">
    <source>
        <dbReference type="ARBA" id="ARBA00022777"/>
    </source>
</evidence>
<dbReference type="Pfam" id="PF13426">
    <property type="entry name" value="PAS_9"/>
    <property type="match status" value="1"/>
</dbReference>
<dbReference type="PROSITE" id="PS50112">
    <property type="entry name" value="PAS"/>
    <property type="match status" value="1"/>
</dbReference>
<feature type="transmembrane region" description="Helical" evidence="6">
    <location>
        <begin position="40"/>
        <end position="62"/>
    </location>
</feature>
<dbReference type="SUPFAM" id="SSF55785">
    <property type="entry name" value="PYP-like sensor domain (PAS domain)"/>
    <property type="match status" value="1"/>
</dbReference>
<dbReference type="SUPFAM" id="SSF55874">
    <property type="entry name" value="ATPase domain of HSP90 chaperone/DNA topoisomerase II/histidine kinase"/>
    <property type="match status" value="1"/>
</dbReference>
<dbReference type="Pfam" id="PF02518">
    <property type="entry name" value="HATPase_c"/>
    <property type="match status" value="1"/>
</dbReference>
<evidence type="ECO:0000259" key="7">
    <source>
        <dbReference type="PROSITE" id="PS50109"/>
    </source>
</evidence>
<keyword evidence="11" id="KW-1185">Reference proteome</keyword>
<dbReference type="NCBIfam" id="TIGR00229">
    <property type="entry name" value="sensory_box"/>
    <property type="match status" value="1"/>
</dbReference>
<dbReference type="PANTHER" id="PTHR43711:SF1">
    <property type="entry name" value="HISTIDINE KINASE 1"/>
    <property type="match status" value="1"/>
</dbReference>
<feature type="transmembrane region" description="Helical" evidence="6">
    <location>
        <begin position="71"/>
        <end position="93"/>
    </location>
</feature>